<dbReference type="EMBL" id="LSYV01000002">
    <property type="protein sequence ID" value="KXZ56740.1"/>
    <property type="molecule type" value="Genomic_DNA"/>
</dbReference>
<dbReference type="Gene3D" id="3.40.50.150">
    <property type="entry name" value="Vaccinia Virus protein VP39"/>
    <property type="match status" value="1"/>
</dbReference>
<evidence type="ECO:0000313" key="3">
    <source>
        <dbReference type="Proteomes" id="UP000075714"/>
    </source>
</evidence>
<dbReference type="SUPFAM" id="SSF53335">
    <property type="entry name" value="S-adenosyl-L-methionine-dependent methyltransferases"/>
    <property type="match status" value="1"/>
</dbReference>
<gene>
    <name evidence="2" type="ORF">GPECTOR_1g667</name>
</gene>
<feature type="region of interest" description="Disordered" evidence="1">
    <location>
        <begin position="95"/>
        <end position="139"/>
    </location>
</feature>
<evidence type="ECO:0000256" key="1">
    <source>
        <dbReference type="SAM" id="MobiDB-lite"/>
    </source>
</evidence>
<sequence length="241" mass="25402">MRSRLRNSHNFELGVLVPRMRAAEVLHLGAVPAGPGAGGAAALPSAAGVTLHLVQITPGTGALRPLPLPPAAREGERRELLLRYLGCHLREEGQPGQAAASRNGAREHATGGSCGVGGVLGPAESTVEATTSGEGGSAEPPVLAGGFDLVVCVRFLERAFMPRMAAVLRPGGFILFSTFVDGPGLRAFGRPQGREHVLQPEELSTRFFGPEQGFEVLRNEIDAIPDGREVSFFCARKLRDV</sequence>
<reference evidence="3" key="1">
    <citation type="journal article" date="2016" name="Nat. Commun.">
        <title>The Gonium pectorale genome demonstrates co-option of cell cycle regulation during the evolution of multicellularity.</title>
        <authorList>
            <person name="Hanschen E.R."/>
            <person name="Marriage T.N."/>
            <person name="Ferris P.J."/>
            <person name="Hamaji T."/>
            <person name="Toyoda A."/>
            <person name="Fujiyama A."/>
            <person name="Neme R."/>
            <person name="Noguchi H."/>
            <person name="Minakuchi Y."/>
            <person name="Suzuki M."/>
            <person name="Kawai-Toyooka H."/>
            <person name="Smith D.R."/>
            <person name="Sparks H."/>
            <person name="Anderson J."/>
            <person name="Bakaric R."/>
            <person name="Luria V."/>
            <person name="Karger A."/>
            <person name="Kirschner M.W."/>
            <person name="Durand P.M."/>
            <person name="Michod R.E."/>
            <person name="Nozaki H."/>
            <person name="Olson B.J."/>
        </authorList>
    </citation>
    <scope>NUCLEOTIDE SEQUENCE [LARGE SCALE GENOMIC DNA]</scope>
    <source>
        <strain evidence="3">NIES-2863</strain>
    </source>
</reference>
<keyword evidence="3" id="KW-1185">Reference proteome</keyword>
<dbReference type="Proteomes" id="UP000075714">
    <property type="component" value="Unassembled WGS sequence"/>
</dbReference>
<evidence type="ECO:0000313" key="2">
    <source>
        <dbReference type="EMBL" id="KXZ56740.1"/>
    </source>
</evidence>
<comment type="caution">
    <text evidence="2">The sequence shown here is derived from an EMBL/GenBank/DDBJ whole genome shotgun (WGS) entry which is preliminary data.</text>
</comment>
<dbReference type="InterPro" id="IPR029063">
    <property type="entry name" value="SAM-dependent_MTases_sf"/>
</dbReference>
<dbReference type="OrthoDB" id="74240at2759"/>
<name>A0A150H542_GONPE</name>
<dbReference type="AlphaFoldDB" id="A0A150H542"/>
<accession>A0A150H542</accession>
<proteinExistence type="predicted"/>
<organism evidence="2 3">
    <name type="scientific">Gonium pectorale</name>
    <name type="common">Green alga</name>
    <dbReference type="NCBI Taxonomy" id="33097"/>
    <lineage>
        <taxon>Eukaryota</taxon>
        <taxon>Viridiplantae</taxon>
        <taxon>Chlorophyta</taxon>
        <taxon>core chlorophytes</taxon>
        <taxon>Chlorophyceae</taxon>
        <taxon>CS clade</taxon>
        <taxon>Chlamydomonadales</taxon>
        <taxon>Volvocaceae</taxon>
        <taxon>Gonium</taxon>
    </lineage>
</organism>
<protein>
    <submittedName>
        <fullName evidence="2">Uncharacterized protein</fullName>
    </submittedName>
</protein>